<dbReference type="EMBL" id="FUXX01000016">
    <property type="protein sequence ID" value="SKA61783.1"/>
    <property type="molecule type" value="Genomic_DNA"/>
</dbReference>
<dbReference type="PANTHER" id="PTHR40087:SF1">
    <property type="entry name" value="PHENOLIC ACID DECARBOXYLASE PADC"/>
    <property type="match status" value="1"/>
</dbReference>
<reference evidence="3" key="1">
    <citation type="submission" date="2017-02" db="EMBL/GenBank/DDBJ databases">
        <authorList>
            <person name="Varghese N."/>
            <person name="Submissions S."/>
        </authorList>
    </citation>
    <scope>NUCLEOTIDE SEQUENCE [LARGE SCALE GENOMIC DNA]</scope>
    <source>
        <strain evidence="3">DSM 3072</strain>
    </source>
</reference>
<accession>A0A1T4VA34</accession>
<evidence type="ECO:0000256" key="1">
    <source>
        <dbReference type="PIRSR" id="PIRSR011561-1"/>
    </source>
</evidence>
<dbReference type="InterPro" id="IPR012674">
    <property type="entry name" value="Calycin"/>
</dbReference>
<name>A0A1T4VA34_9GAMM</name>
<protein>
    <submittedName>
        <fullName evidence="2">Phenolic acid decarboxylase</fullName>
    </submittedName>
</protein>
<gene>
    <name evidence="2" type="ORF">SAMN02745213_01139</name>
</gene>
<dbReference type="InterPro" id="IPR008729">
    <property type="entry name" value="PA_de_COase"/>
</dbReference>
<dbReference type="AlphaFoldDB" id="A0A1T4VA34"/>
<dbReference type="PIRSF" id="PIRSF011561">
    <property type="entry name" value="PAD"/>
    <property type="match status" value="1"/>
</dbReference>
<dbReference type="CDD" id="cd14241">
    <property type="entry name" value="PAD"/>
    <property type="match status" value="1"/>
</dbReference>
<dbReference type="Gene3D" id="2.40.128.20">
    <property type="match status" value="1"/>
</dbReference>
<dbReference type="RefSeq" id="WP_078928636.1">
    <property type="nucleotide sequence ID" value="NZ_FUXX01000016.1"/>
</dbReference>
<dbReference type="PANTHER" id="PTHR40087">
    <property type="entry name" value="PHENOLIC ACID DECARBOXYLASE PADC"/>
    <property type="match status" value="1"/>
</dbReference>
<evidence type="ECO:0000313" key="2">
    <source>
        <dbReference type="EMBL" id="SKA61783.1"/>
    </source>
</evidence>
<feature type="active site" description="Proton donor" evidence="1">
    <location>
        <position position="31"/>
    </location>
</feature>
<evidence type="ECO:0000313" key="3">
    <source>
        <dbReference type="Proteomes" id="UP000242432"/>
    </source>
</evidence>
<dbReference type="GO" id="GO:0016831">
    <property type="term" value="F:carboxy-lyase activity"/>
    <property type="evidence" value="ECO:0007669"/>
    <property type="project" value="InterPro"/>
</dbReference>
<dbReference type="SUPFAM" id="SSF50814">
    <property type="entry name" value="Lipocalins"/>
    <property type="match status" value="1"/>
</dbReference>
<keyword evidence="3" id="KW-1185">Reference proteome</keyword>
<dbReference type="Proteomes" id="UP000242432">
    <property type="component" value="Unassembled WGS sequence"/>
</dbReference>
<sequence length="186" mass="21959">MLRKVNGSEIKDLKDFIGKHFIYTYDNGWEYEWYCKNNHTCCYRIHGGMVKGRWVTDQKINLFKIADGIFKITWTEPTGTDVALDFMPAQGKINGVIFFPKWVHDHPEITVCYQNKHLDRMYEAREKYETYPKYLVPEFATITYIGDAGADNNDVINETPYEGMTDDIRNGKFYDDNYHHVSKRQD</sequence>
<dbReference type="Pfam" id="PF05870">
    <property type="entry name" value="PA_decarbox"/>
    <property type="match status" value="1"/>
</dbReference>
<feature type="active site" description="Proton acceptor" evidence="1">
    <location>
        <position position="76"/>
    </location>
</feature>
<proteinExistence type="predicted"/>
<organism evidence="2 3">
    <name type="scientific">Succinivibrio dextrinosolvens DSM 3072</name>
    <dbReference type="NCBI Taxonomy" id="1123324"/>
    <lineage>
        <taxon>Bacteria</taxon>
        <taxon>Pseudomonadati</taxon>
        <taxon>Pseudomonadota</taxon>
        <taxon>Gammaproteobacteria</taxon>
        <taxon>Aeromonadales</taxon>
        <taxon>Succinivibrionaceae</taxon>
        <taxon>Succinivibrio</taxon>
    </lineage>
</organism>